<keyword evidence="5 16" id="KW-0121">Carboxypeptidase</keyword>
<dbReference type="PANTHER" id="PTHR30627:SF1">
    <property type="entry name" value="PEPTIDOGLYCAN D,D-TRANSPEPTIDASE FTSI"/>
    <property type="match status" value="1"/>
</dbReference>
<dbReference type="GO" id="GO:0071555">
    <property type="term" value="P:cell wall organization"/>
    <property type="evidence" value="ECO:0007669"/>
    <property type="project" value="UniProtKB-KW"/>
</dbReference>
<keyword evidence="15 16" id="KW-0961">Cell wall biogenesis/degradation</keyword>
<evidence type="ECO:0000256" key="10">
    <source>
        <dbReference type="ARBA" id="ARBA00022984"/>
    </source>
</evidence>
<evidence type="ECO:0000256" key="9">
    <source>
        <dbReference type="ARBA" id="ARBA00022960"/>
    </source>
</evidence>
<feature type="compositionally biased region" description="Basic and acidic residues" evidence="17">
    <location>
        <begin position="559"/>
        <end position="578"/>
    </location>
</feature>
<reference evidence="20" key="1">
    <citation type="submission" date="2020-09" db="EMBL/GenBank/DDBJ databases">
        <authorList>
            <person name="Yoon J.-W."/>
        </authorList>
    </citation>
    <scope>NUCLEOTIDE SEQUENCE</scope>
    <source>
        <strain evidence="20">KMU-158</strain>
    </source>
</reference>
<keyword evidence="4 16" id="KW-0132">Cell division</keyword>
<evidence type="ECO:0000256" key="8">
    <source>
        <dbReference type="ARBA" id="ARBA00022801"/>
    </source>
</evidence>
<evidence type="ECO:0000256" key="5">
    <source>
        <dbReference type="ARBA" id="ARBA00022645"/>
    </source>
</evidence>
<comment type="function">
    <text evidence="16">Catalyzes cross-linking of the peptidoglycan cell wall at the division septum.</text>
</comment>
<dbReference type="Pfam" id="PF00905">
    <property type="entry name" value="Transpeptidase"/>
    <property type="match status" value="1"/>
</dbReference>
<dbReference type="GO" id="GO:0005886">
    <property type="term" value="C:plasma membrane"/>
    <property type="evidence" value="ECO:0007669"/>
    <property type="project" value="UniProtKB-UniRule"/>
</dbReference>
<evidence type="ECO:0000256" key="15">
    <source>
        <dbReference type="ARBA" id="ARBA00023316"/>
    </source>
</evidence>
<dbReference type="RefSeq" id="WP_190766131.1">
    <property type="nucleotide sequence ID" value="NZ_JACXLD010000007.1"/>
</dbReference>
<evidence type="ECO:0000313" key="20">
    <source>
        <dbReference type="EMBL" id="MBD2859734.1"/>
    </source>
</evidence>
<evidence type="ECO:0000259" key="18">
    <source>
        <dbReference type="Pfam" id="PF00905"/>
    </source>
</evidence>
<keyword evidence="7 16" id="KW-0812">Transmembrane</keyword>
<protein>
    <recommendedName>
        <fullName evidence="16">Peptidoglycan D,D-transpeptidase FtsI</fullName>
        <ecNumber evidence="16">3.4.16.4</ecNumber>
    </recommendedName>
    <alternativeName>
        <fullName evidence="16">Penicillin-binding protein 3</fullName>
        <shortName evidence="16">PBP-3</shortName>
    </alternativeName>
</protein>
<proteinExistence type="inferred from homology"/>
<keyword evidence="9 16" id="KW-0133">Cell shape</keyword>
<evidence type="ECO:0000259" key="19">
    <source>
        <dbReference type="Pfam" id="PF03717"/>
    </source>
</evidence>
<keyword evidence="13 16" id="KW-0717">Septation</keyword>
<dbReference type="InterPro" id="IPR001460">
    <property type="entry name" value="PCN-bd_Tpept"/>
</dbReference>
<dbReference type="Gene3D" id="3.90.1310.10">
    <property type="entry name" value="Penicillin-binding protein 2a (Domain 2)"/>
    <property type="match status" value="1"/>
</dbReference>
<dbReference type="Proteomes" id="UP000610558">
    <property type="component" value="Unassembled WGS sequence"/>
</dbReference>
<dbReference type="GO" id="GO:0008360">
    <property type="term" value="P:regulation of cell shape"/>
    <property type="evidence" value="ECO:0007669"/>
    <property type="project" value="UniProtKB-KW"/>
</dbReference>
<dbReference type="PANTHER" id="PTHR30627">
    <property type="entry name" value="PEPTIDOGLYCAN D,D-TRANSPEPTIDASE"/>
    <property type="match status" value="1"/>
</dbReference>
<dbReference type="InterPro" id="IPR037532">
    <property type="entry name" value="FtsI_transpept"/>
</dbReference>
<dbReference type="InterPro" id="IPR036138">
    <property type="entry name" value="PBP_dimer_sf"/>
</dbReference>
<evidence type="ECO:0000256" key="14">
    <source>
        <dbReference type="ARBA" id="ARBA00023306"/>
    </source>
</evidence>
<keyword evidence="2 16" id="KW-1003">Cell membrane</keyword>
<dbReference type="GO" id="GO:0043093">
    <property type="term" value="P:FtsZ-dependent cytokinesis"/>
    <property type="evidence" value="ECO:0007669"/>
    <property type="project" value="UniProtKB-UniRule"/>
</dbReference>
<dbReference type="GO" id="GO:0006508">
    <property type="term" value="P:proteolysis"/>
    <property type="evidence" value="ECO:0007669"/>
    <property type="project" value="UniProtKB-KW"/>
</dbReference>
<keyword evidence="21" id="KW-1185">Reference proteome</keyword>
<dbReference type="Gene3D" id="3.30.450.330">
    <property type="match status" value="1"/>
</dbReference>
<dbReference type="Pfam" id="PF03717">
    <property type="entry name" value="PBP_dimer"/>
    <property type="match status" value="1"/>
</dbReference>
<keyword evidence="12 16" id="KW-0472">Membrane</keyword>
<keyword evidence="10 16" id="KW-0573">Peptidoglycan synthesis</keyword>
<dbReference type="SUPFAM" id="SSF56519">
    <property type="entry name" value="Penicillin binding protein dimerisation domain"/>
    <property type="match status" value="1"/>
</dbReference>
<accession>A0A927C2T2</accession>
<dbReference type="HAMAP" id="MF_02080">
    <property type="entry name" value="FtsI_transpept"/>
    <property type="match status" value="1"/>
</dbReference>
<evidence type="ECO:0000256" key="3">
    <source>
        <dbReference type="ARBA" id="ARBA00022519"/>
    </source>
</evidence>
<organism evidence="20 21">
    <name type="scientific">Spongiibacter pelagi</name>
    <dbReference type="NCBI Taxonomy" id="2760804"/>
    <lineage>
        <taxon>Bacteria</taxon>
        <taxon>Pseudomonadati</taxon>
        <taxon>Pseudomonadota</taxon>
        <taxon>Gammaproteobacteria</taxon>
        <taxon>Cellvibrionales</taxon>
        <taxon>Spongiibacteraceae</taxon>
        <taxon>Spongiibacter</taxon>
    </lineage>
</organism>
<keyword evidence="6 16" id="KW-0645">Protease</keyword>
<keyword evidence="3 16" id="KW-0997">Cell inner membrane</keyword>
<evidence type="ECO:0000256" key="11">
    <source>
        <dbReference type="ARBA" id="ARBA00022989"/>
    </source>
</evidence>
<dbReference type="Gene3D" id="3.40.710.10">
    <property type="entry name" value="DD-peptidase/beta-lactamase superfamily"/>
    <property type="match status" value="1"/>
</dbReference>
<dbReference type="GO" id="GO:0000917">
    <property type="term" value="P:division septum assembly"/>
    <property type="evidence" value="ECO:0007669"/>
    <property type="project" value="UniProtKB-KW"/>
</dbReference>
<feature type="domain" description="Penicillin-binding protein transpeptidase" evidence="18">
    <location>
        <begin position="244"/>
        <end position="544"/>
    </location>
</feature>
<dbReference type="AlphaFoldDB" id="A0A927C2T2"/>
<dbReference type="SUPFAM" id="SSF56601">
    <property type="entry name" value="beta-lactamase/transpeptidase-like"/>
    <property type="match status" value="1"/>
</dbReference>
<keyword evidence="14 16" id="KW-0131">Cell cycle</keyword>
<dbReference type="EMBL" id="JACXLD010000007">
    <property type="protein sequence ID" value="MBD2859734.1"/>
    <property type="molecule type" value="Genomic_DNA"/>
</dbReference>
<dbReference type="InterPro" id="IPR050515">
    <property type="entry name" value="Beta-lactam/transpept"/>
</dbReference>
<evidence type="ECO:0000256" key="4">
    <source>
        <dbReference type="ARBA" id="ARBA00022618"/>
    </source>
</evidence>
<name>A0A927C2T2_9GAMM</name>
<gene>
    <name evidence="16" type="primary">ftsI</name>
    <name evidence="20" type="ORF">IB286_12045</name>
</gene>
<dbReference type="InterPro" id="IPR005311">
    <property type="entry name" value="PBP_dimer"/>
</dbReference>
<evidence type="ECO:0000256" key="6">
    <source>
        <dbReference type="ARBA" id="ARBA00022670"/>
    </source>
</evidence>
<dbReference type="InterPro" id="IPR012338">
    <property type="entry name" value="Beta-lactam/transpept-like"/>
</dbReference>
<evidence type="ECO:0000256" key="13">
    <source>
        <dbReference type="ARBA" id="ARBA00023210"/>
    </source>
</evidence>
<evidence type="ECO:0000256" key="7">
    <source>
        <dbReference type="ARBA" id="ARBA00022692"/>
    </source>
</evidence>
<comment type="catalytic activity">
    <reaction evidence="16">
        <text>Preferential cleavage: (Ac)2-L-Lys-D-Ala-|-D-Ala. Also transpeptidation of peptidyl-alanyl moieties that are N-acyl substituents of D-alanine.</text>
        <dbReference type="EC" id="3.4.16.4"/>
    </reaction>
</comment>
<evidence type="ECO:0000256" key="17">
    <source>
        <dbReference type="SAM" id="MobiDB-lite"/>
    </source>
</evidence>
<dbReference type="EC" id="3.4.16.4" evidence="16"/>
<comment type="pathway">
    <text evidence="16">Cell wall biogenesis; peptidoglycan biosynthesis.</text>
</comment>
<feature type="region of interest" description="Disordered" evidence="17">
    <location>
        <begin position="559"/>
        <end position="586"/>
    </location>
</feature>
<evidence type="ECO:0000256" key="1">
    <source>
        <dbReference type="ARBA" id="ARBA00004370"/>
    </source>
</evidence>
<comment type="similarity">
    <text evidence="16">Belongs to the transpeptidase family. FtsI subfamily.</text>
</comment>
<feature type="active site" description="Acyl-ester intermediate" evidence="16">
    <location>
        <position position="291"/>
    </location>
</feature>
<comment type="subcellular location">
    <subcellularLocation>
        <location evidence="1">Membrane</location>
    </subcellularLocation>
</comment>
<evidence type="ECO:0000256" key="16">
    <source>
        <dbReference type="HAMAP-Rule" id="MF_02080"/>
    </source>
</evidence>
<sequence length="586" mass="63860">MDVAAWRFWVVLAGLSALAVLIIWRALSLQVLDVDRGYRFLQGQGDARTIRSEKIPAHRGMITDRNGEPLAVSTPVVSIFANPRELVKAEERWSELARVIEMPKAELAQKLQRYKQSQFMYLRRHLAPADAEKVLALKIPGVHLQHEYRRFYPAGEVAAHLVGFTNIDDHGQEGLELAYDDWLSGEAGSKTVLKDLYGNTIRDVDPGEAASPGKDLRLSIDLRLQYLAYRELKSALKRTGAKAGSLVILDSDSGEVLALVNQPSFNPNNRRMLSLDALRNRAIIDMFEPGSTMKPLTMVAALESGRYTSETKIDTSPGYIRVGPKVLRDHRDYGVLSIAEILQKSSQVGTTKIALSLEEDGVWQVFQRFGLGRSTGSGFPGESTGVLNNHQSWHPIERATLAFGYGMTVTNLQLAQAYSVFANDGVLKPVSLLARAQTGQRVEPNKGQQIVDANIAHQVLGMLETVTQSGGTATRAQVEAYRVAGKTGTSHKAEAGGYAEDRYVSVFAGVAPVSNPRVVAVVAIDEPQGDYYGGLVAAPVFSQVVGDALRLLDVRPDDLGERTETKNTKTASRAESKEPTSPGGAA</sequence>
<keyword evidence="8 16" id="KW-0378">Hydrolase</keyword>
<evidence type="ECO:0000256" key="2">
    <source>
        <dbReference type="ARBA" id="ARBA00022475"/>
    </source>
</evidence>
<feature type="domain" description="Penicillin-binding protein dimerisation" evidence="19">
    <location>
        <begin position="54"/>
        <end position="203"/>
    </location>
</feature>
<dbReference type="GO" id="GO:0009002">
    <property type="term" value="F:serine-type D-Ala-D-Ala carboxypeptidase activity"/>
    <property type="evidence" value="ECO:0007669"/>
    <property type="project" value="UniProtKB-UniRule"/>
</dbReference>
<comment type="caution">
    <text evidence="20">The sequence shown here is derived from an EMBL/GenBank/DDBJ whole genome shotgun (WGS) entry which is preliminary data.</text>
</comment>
<dbReference type="GO" id="GO:0008658">
    <property type="term" value="F:penicillin binding"/>
    <property type="evidence" value="ECO:0007669"/>
    <property type="project" value="InterPro"/>
</dbReference>
<keyword evidence="11 16" id="KW-1133">Transmembrane helix</keyword>
<evidence type="ECO:0000313" key="21">
    <source>
        <dbReference type="Proteomes" id="UP000610558"/>
    </source>
</evidence>
<dbReference type="GO" id="GO:0008955">
    <property type="term" value="F:peptidoglycan glycosyltransferase activity"/>
    <property type="evidence" value="ECO:0007669"/>
    <property type="project" value="InterPro"/>
</dbReference>
<evidence type="ECO:0000256" key="12">
    <source>
        <dbReference type="ARBA" id="ARBA00023136"/>
    </source>
</evidence>
<dbReference type="GO" id="GO:0009252">
    <property type="term" value="P:peptidoglycan biosynthetic process"/>
    <property type="evidence" value="ECO:0007669"/>
    <property type="project" value="UniProtKB-UniRule"/>
</dbReference>